<accession>A0A075G0F5</accession>
<evidence type="ECO:0000256" key="1">
    <source>
        <dbReference type="ARBA" id="ARBA00007116"/>
    </source>
</evidence>
<dbReference type="GO" id="GO:0000027">
    <property type="term" value="P:ribosomal large subunit assembly"/>
    <property type="evidence" value="ECO:0007669"/>
    <property type="project" value="TreeGrafter"/>
</dbReference>
<dbReference type="EMBL" id="KF900497">
    <property type="protein sequence ID" value="AIE97068.1"/>
    <property type="molecule type" value="Genomic_DNA"/>
</dbReference>
<sequence>MAYAKILRRIRDEKTNYNQRKRMLTGHRGFITVQISNENTQVQIHQPELKGDKVISSAHSRFLIQKEWKGSRKSIPASYLTGYLAGKKALGKGFNSAILYSGTRNYSQRMAAALKGVIDAGLDVPASEETFPPEERINGEHLKVKNDIKNVKSSIDNEVGQK</sequence>
<comment type="similarity">
    <text evidence="1 6">Belongs to the universal ribosomal protein uL18 family.</text>
</comment>
<proteinExistence type="inferred from homology"/>
<keyword evidence="3 6" id="KW-0694">RNA-binding</keyword>
<dbReference type="InterPro" id="IPR005485">
    <property type="entry name" value="Rbsml_uL18_euk_arch"/>
</dbReference>
<keyword evidence="4 6" id="KW-0689">Ribosomal protein</keyword>
<dbReference type="InterPro" id="IPR057268">
    <property type="entry name" value="Ribosomal_L18"/>
</dbReference>
<dbReference type="InterPro" id="IPR057267">
    <property type="entry name" value="Rbsml_uL18_arch"/>
</dbReference>
<name>A0A075G0F5_9ARCH</name>
<comment type="function">
    <text evidence="6">This is one of the proteins that bind and probably mediate the attachment of the 5S RNA into the large ribosomal subunit, where it forms part of the central protuberance.</text>
</comment>
<dbReference type="GO" id="GO:0008097">
    <property type="term" value="F:5S rRNA binding"/>
    <property type="evidence" value="ECO:0007669"/>
    <property type="project" value="InterPro"/>
</dbReference>
<dbReference type="GO" id="GO:0022625">
    <property type="term" value="C:cytosolic large ribosomal subunit"/>
    <property type="evidence" value="ECO:0007669"/>
    <property type="project" value="TreeGrafter"/>
</dbReference>
<dbReference type="Gene3D" id="3.30.420.100">
    <property type="match status" value="1"/>
</dbReference>
<dbReference type="PANTHER" id="PTHR23410:SF12">
    <property type="entry name" value="LARGE RIBOSOMAL SUBUNIT PROTEIN UL18"/>
    <property type="match status" value="1"/>
</dbReference>
<reference evidence="7" key="1">
    <citation type="journal article" date="2014" name="Genome Biol. Evol.">
        <title>Pangenome evidence for extensive interdomain horizontal transfer affecting lineage core and shell genes in uncultured planktonic thaumarchaeota and euryarchaeota.</title>
        <authorList>
            <person name="Deschamps P."/>
            <person name="Zivanovic Y."/>
            <person name="Moreira D."/>
            <person name="Rodriguez-Valera F."/>
            <person name="Lopez-Garcia P."/>
        </authorList>
    </citation>
    <scope>NUCLEOTIDE SEQUENCE</scope>
</reference>
<keyword evidence="5 6" id="KW-0687">Ribonucleoprotein</keyword>
<evidence type="ECO:0000256" key="4">
    <source>
        <dbReference type="ARBA" id="ARBA00022980"/>
    </source>
</evidence>
<evidence type="ECO:0000256" key="3">
    <source>
        <dbReference type="ARBA" id="ARBA00022884"/>
    </source>
</evidence>
<gene>
    <name evidence="7" type="primary">RP-L18</name>
    <name evidence="6" type="synonym">rpl18</name>
    <name evidence="7" type="synonym">rplR</name>
</gene>
<dbReference type="PANTHER" id="PTHR23410">
    <property type="entry name" value="RIBOSOMAL PROTEIN L5-RELATED"/>
    <property type="match status" value="1"/>
</dbReference>
<dbReference type="AlphaFoldDB" id="A0A075G0F5"/>
<dbReference type="GO" id="GO:0006412">
    <property type="term" value="P:translation"/>
    <property type="evidence" value="ECO:0007669"/>
    <property type="project" value="UniProtKB-UniRule"/>
</dbReference>
<evidence type="ECO:0000256" key="5">
    <source>
        <dbReference type="ARBA" id="ARBA00023274"/>
    </source>
</evidence>
<dbReference type="SUPFAM" id="SSF53137">
    <property type="entry name" value="Translational machinery components"/>
    <property type="match status" value="1"/>
</dbReference>
<comment type="subunit">
    <text evidence="6">Part of the 50S ribosomal subunit. Contacts the 5S and 23S rRNAs.</text>
</comment>
<dbReference type="HAMAP" id="MF_01337_A">
    <property type="entry name" value="Ribosomal_uL18_A"/>
    <property type="match status" value="1"/>
</dbReference>
<dbReference type="GO" id="GO:0003735">
    <property type="term" value="F:structural constituent of ribosome"/>
    <property type="evidence" value="ECO:0007669"/>
    <property type="project" value="InterPro"/>
</dbReference>
<protein>
    <recommendedName>
        <fullName evidence="6">Large ribosomal subunit protein uL18</fullName>
    </recommendedName>
</protein>
<evidence type="ECO:0000313" key="7">
    <source>
        <dbReference type="EMBL" id="AIE97068.1"/>
    </source>
</evidence>
<keyword evidence="2 6" id="KW-0699">rRNA-binding</keyword>
<dbReference type="CDD" id="cd00432">
    <property type="entry name" value="Ribosomal_L18_L5e"/>
    <property type="match status" value="1"/>
</dbReference>
<dbReference type="Pfam" id="PF17144">
    <property type="entry name" value="Ribosomal_L5e"/>
    <property type="match status" value="1"/>
</dbReference>
<organism evidence="7">
    <name type="scientific">uncultured marine thaumarchaeote AD1000_89_F09</name>
    <dbReference type="NCBI Taxonomy" id="1455947"/>
    <lineage>
        <taxon>Archaea</taxon>
        <taxon>Nitrososphaerota</taxon>
        <taxon>environmental samples</taxon>
    </lineage>
</organism>
<evidence type="ECO:0000256" key="2">
    <source>
        <dbReference type="ARBA" id="ARBA00022730"/>
    </source>
</evidence>
<dbReference type="NCBIfam" id="NF006342">
    <property type="entry name" value="PRK08569.1"/>
    <property type="match status" value="1"/>
</dbReference>
<evidence type="ECO:0000256" key="6">
    <source>
        <dbReference type="HAMAP-Rule" id="MF_01337"/>
    </source>
</evidence>